<feature type="chain" id="PRO_5011695911" evidence="1">
    <location>
        <begin position="20"/>
        <end position="421"/>
    </location>
</feature>
<evidence type="ECO:0000313" key="4">
    <source>
        <dbReference type="EMBL" id="SDL21779.1"/>
    </source>
</evidence>
<gene>
    <name evidence="4" type="ORF">SAMN04487971_107193</name>
</gene>
<dbReference type="GO" id="GO:0009253">
    <property type="term" value="P:peptidoglycan catabolic process"/>
    <property type="evidence" value="ECO:0007669"/>
    <property type="project" value="TreeGrafter"/>
</dbReference>
<dbReference type="NCBIfam" id="TIGR02283">
    <property type="entry name" value="MltB_2"/>
    <property type="match status" value="1"/>
</dbReference>
<dbReference type="SUPFAM" id="SSF53955">
    <property type="entry name" value="Lysozyme-like"/>
    <property type="match status" value="1"/>
</dbReference>
<protein>
    <submittedName>
        <fullName evidence="4">Membrane-bound lytic murein transglycosylase B</fullName>
    </submittedName>
</protein>
<reference evidence="5" key="1">
    <citation type="submission" date="2016-10" db="EMBL/GenBank/DDBJ databases">
        <authorList>
            <person name="Varghese N."/>
            <person name="Submissions S."/>
        </authorList>
    </citation>
    <scope>NUCLEOTIDE SEQUENCE [LARGE SCALE GENOMIC DNA]</scope>
    <source>
        <strain evidence="5">CGMCC 1.7655</strain>
    </source>
</reference>
<organism evidence="4 5">
    <name type="scientific">Paracoccus chinensis</name>
    <dbReference type="NCBI Taxonomy" id="525640"/>
    <lineage>
        <taxon>Bacteria</taxon>
        <taxon>Pseudomonadati</taxon>
        <taxon>Pseudomonadota</taxon>
        <taxon>Alphaproteobacteria</taxon>
        <taxon>Rhodobacterales</taxon>
        <taxon>Paracoccaceae</taxon>
        <taxon>Paracoccus</taxon>
    </lineage>
</organism>
<dbReference type="RefSeq" id="WP_090755196.1">
    <property type="nucleotide sequence ID" value="NZ_FNGE01000007.1"/>
</dbReference>
<dbReference type="STRING" id="525640.SAMN04487971_107193"/>
<feature type="domain" description="Transglycosylase SLT" evidence="3">
    <location>
        <begin position="53"/>
        <end position="342"/>
    </location>
</feature>
<dbReference type="Pfam" id="PF01471">
    <property type="entry name" value="PG_binding_1"/>
    <property type="match status" value="1"/>
</dbReference>
<dbReference type="InterPro" id="IPR031304">
    <property type="entry name" value="SLT_2"/>
</dbReference>
<dbReference type="InterPro" id="IPR043426">
    <property type="entry name" value="MltB-like"/>
</dbReference>
<sequence>MKSPMMRLALSAAVMAALASCAPVGRPGIGPASSGSSVTPAPIPAADPATEASFQQWVRNFRPRAVSSGITPATYDRAMSIARYNPEVIRLDRKQAEFSRPVWLYLDSAVSPERVSTGRQMLAQHGRTLAAIEATYGVPREIVLAVWGMESNFGSNRGRMQIIPSLATLAYDGRRSQMFQEQLVAALKILQAGDTDPEHMLGSWAGAMGHTQFMPTSYLSYAVDFTGDGRRDIWSDDPTDSLASTAAYLARNGWNRGQAWVTEVSLPEGFTAVGKGTRTSTSQLAAMGVRAVNGRGLPAGTGSIIRPAGARGPAFLILDNFRSILRYNNSDSYALGVSYLAEAIAGRPGIQAPWPRSDRPLTQAERTEIQRLLTARGFYRDEIDGKIGTGTMEAISAFQRSIGVPPDGYATSIVLGQLRGR</sequence>
<dbReference type="InterPro" id="IPR036366">
    <property type="entry name" value="PGBDSf"/>
</dbReference>
<dbReference type="CDD" id="cd13399">
    <property type="entry name" value="Slt35-like"/>
    <property type="match status" value="1"/>
</dbReference>
<feature type="signal peptide" evidence="1">
    <location>
        <begin position="1"/>
        <end position="19"/>
    </location>
</feature>
<feature type="domain" description="Peptidoglycan binding-like" evidence="2">
    <location>
        <begin position="363"/>
        <end position="417"/>
    </location>
</feature>
<proteinExistence type="predicted"/>
<dbReference type="InterPro" id="IPR023346">
    <property type="entry name" value="Lysozyme-like_dom_sf"/>
</dbReference>
<dbReference type="Gene3D" id="1.10.530.10">
    <property type="match status" value="1"/>
</dbReference>
<dbReference type="FunFam" id="1.10.8.350:FF:000001">
    <property type="entry name" value="Lytic murein transglycosylase B"/>
    <property type="match status" value="1"/>
</dbReference>
<name>A0A1G9I981_9RHOB</name>
<dbReference type="PANTHER" id="PTHR30163:SF8">
    <property type="entry name" value="LYTIC MUREIN TRANSGLYCOSYLASE"/>
    <property type="match status" value="1"/>
</dbReference>
<dbReference type="InterPro" id="IPR002477">
    <property type="entry name" value="Peptidoglycan-bd-like"/>
</dbReference>
<dbReference type="OrthoDB" id="9808544at2"/>
<evidence type="ECO:0000256" key="1">
    <source>
        <dbReference type="SAM" id="SignalP"/>
    </source>
</evidence>
<dbReference type="PROSITE" id="PS51257">
    <property type="entry name" value="PROKAR_LIPOPROTEIN"/>
    <property type="match status" value="1"/>
</dbReference>
<dbReference type="Pfam" id="PF13406">
    <property type="entry name" value="SLT_2"/>
    <property type="match status" value="1"/>
</dbReference>
<evidence type="ECO:0000259" key="3">
    <source>
        <dbReference type="Pfam" id="PF13406"/>
    </source>
</evidence>
<evidence type="ECO:0000259" key="2">
    <source>
        <dbReference type="Pfam" id="PF01471"/>
    </source>
</evidence>
<dbReference type="InterPro" id="IPR036365">
    <property type="entry name" value="PGBD-like_sf"/>
</dbReference>
<accession>A0A1G9I981</accession>
<dbReference type="EMBL" id="FNGE01000007">
    <property type="protein sequence ID" value="SDL21779.1"/>
    <property type="molecule type" value="Genomic_DNA"/>
</dbReference>
<dbReference type="Proteomes" id="UP000199555">
    <property type="component" value="Unassembled WGS sequence"/>
</dbReference>
<keyword evidence="5" id="KW-1185">Reference proteome</keyword>
<evidence type="ECO:0000313" key="5">
    <source>
        <dbReference type="Proteomes" id="UP000199555"/>
    </source>
</evidence>
<dbReference type="InterPro" id="IPR011970">
    <property type="entry name" value="MltB_2"/>
</dbReference>
<dbReference type="Gene3D" id="1.10.8.350">
    <property type="entry name" value="Bacterial muramidase"/>
    <property type="match status" value="1"/>
</dbReference>
<dbReference type="AlphaFoldDB" id="A0A1G9I981"/>
<keyword evidence="1" id="KW-0732">Signal</keyword>
<dbReference type="SUPFAM" id="SSF47090">
    <property type="entry name" value="PGBD-like"/>
    <property type="match status" value="1"/>
</dbReference>
<dbReference type="Gene3D" id="1.10.101.10">
    <property type="entry name" value="PGBD-like superfamily/PGBD"/>
    <property type="match status" value="1"/>
</dbReference>
<dbReference type="PANTHER" id="PTHR30163">
    <property type="entry name" value="MEMBRANE-BOUND LYTIC MUREIN TRANSGLYCOSYLASE B"/>
    <property type="match status" value="1"/>
</dbReference>
<dbReference type="GO" id="GO:0008933">
    <property type="term" value="F:peptidoglycan lytic transglycosylase activity"/>
    <property type="evidence" value="ECO:0007669"/>
    <property type="project" value="TreeGrafter"/>
</dbReference>